<dbReference type="AlphaFoldDB" id="A0A8J3PZI1"/>
<dbReference type="Proteomes" id="UP000630097">
    <property type="component" value="Unassembled WGS sequence"/>
</dbReference>
<accession>A0A8J3PZI1</accession>
<gene>
    <name evidence="2" type="ORF">Pka01_70990</name>
</gene>
<evidence type="ECO:0000256" key="1">
    <source>
        <dbReference type="SAM" id="MobiDB-lite"/>
    </source>
</evidence>
<sequence length="63" mass="6896">MITESSSPSIPASRPTPPREGLITHNLVSAPTAPRHPMFVNMHNLVIMHNLVSLPADPRHPRA</sequence>
<feature type="compositionally biased region" description="Polar residues" evidence="1">
    <location>
        <begin position="1"/>
        <end position="10"/>
    </location>
</feature>
<evidence type="ECO:0000313" key="2">
    <source>
        <dbReference type="EMBL" id="GIG83972.1"/>
    </source>
</evidence>
<comment type="caution">
    <text evidence="2">The sequence shown here is derived from an EMBL/GenBank/DDBJ whole genome shotgun (WGS) entry which is preliminary data.</text>
</comment>
<feature type="region of interest" description="Disordered" evidence="1">
    <location>
        <begin position="1"/>
        <end position="23"/>
    </location>
</feature>
<organism evidence="2 3">
    <name type="scientific">Planotetraspora kaengkrachanensis</name>
    <dbReference type="NCBI Taxonomy" id="575193"/>
    <lineage>
        <taxon>Bacteria</taxon>
        <taxon>Bacillati</taxon>
        <taxon>Actinomycetota</taxon>
        <taxon>Actinomycetes</taxon>
        <taxon>Streptosporangiales</taxon>
        <taxon>Streptosporangiaceae</taxon>
        <taxon>Planotetraspora</taxon>
    </lineage>
</organism>
<name>A0A8J3PZI1_9ACTN</name>
<keyword evidence="3" id="KW-1185">Reference proteome</keyword>
<reference evidence="2 3" key="1">
    <citation type="submission" date="2021-01" db="EMBL/GenBank/DDBJ databases">
        <title>Whole genome shotgun sequence of Planotetraspora kaengkrachanensis NBRC 104272.</title>
        <authorList>
            <person name="Komaki H."/>
            <person name="Tamura T."/>
        </authorList>
    </citation>
    <scope>NUCLEOTIDE SEQUENCE [LARGE SCALE GENOMIC DNA]</scope>
    <source>
        <strain evidence="2 3">NBRC 104272</strain>
    </source>
</reference>
<proteinExistence type="predicted"/>
<protein>
    <submittedName>
        <fullName evidence="2">Uncharacterized protein</fullName>
    </submittedName>
</protein>
<dbReference type="EMBL" id="BONV01000045">
    <property type="protein sequence ID" value="GIG83972.1"/>
    <property type="molecule type" value="Genomic_DNA"/>
</dbReference>
<evidence type="ECO:0000313" key="3">
    <source>
        <dbReference type="Proteomes" id="UP000630097"/>
    </source>
</evidence>